<dbReference type="SUPFAM" id="SSF52540">
    <property type="entry name" value="P-loop containing nucleoside triphosphate hydrolases"/>
    <property type="match status" value="1"/>
</dbReference>
<dbReference type="PANTHER" id="PTHR32182:SF0">
    <property type="entry name" value="DNA REPLICATION AND REPAIR PROTEIN RECF"/>
    <property type="match status" value="1"/>
</dbReference>
<comment type="caution">
    <text evidence="3">The sequence shown here is derived from an EMBL/GenBank/DDBJ whole genome shotgun (WGS) entry which is preliminary data.</text>
</comment>
<feature type="coiled-coil region" evidence="1">
    <location>
        <begin position="262"/>
        <end position="327"/>
    </location>
</feature>
<feature type="coiled-coil region" evidence="1">
    <location>
        <begin position="197"/>
        <end position="231"/>
    </location>
</feature>
<dbReference type="InterPro" id="IPR027417">
    <property type="entry name" value="P-loop_NTPase"/>
</dbReference>
<protein>
    <submittedName>
        <fullName evidence="3">AAA family ATPase</fullName>
    </submittedName>
</protein>
<feature type="region of interest" description="Disordered" evidence="2">
    <location>
        <begin position="652"/>
        <end position="683"/>
    </location>
</feature>
<dbReference type="RefSeq" id="WP_094439668.1">
    <property type="nucleotide sequence ID" value="NZ_NKDB02000003.1"/>
</dbReference>
<dbReference type="Pfam" id="PF13555">
    <property type="entry name" value="AAA_29"/>
    <property type="match status" value="1"/>
</dbReference>
<evidence type="ECO:0000313" key="3">
    <source>
        <dbReference type="EMBL" id="RKJ95611.1"/>
    </source>
</evidence>
<feature type="compositionally biased region" description="Basic and acidic residues" evidence="2">
    <location>
        <begin position="652"/>
        <end position="665"/>
    </location>
</feature>
<reference evidence="3 4" key="1">
    <citation type="submission" date="2018-09" db="EMBL/GenBank/DDBJ databases">
        <title>Genome comparison of Alicycliphilus sp. BQ1, a polyurethanolytic bacterium, with its closest phylogenetic relatives Alicycliphilus denitrificans BC and K601, unable to attack polyurethane.</title>
        <authorList>
            <person name="Loza-Tavera H."/>
            <person name="Lozano L."/>
            <person name="Cevallos M."/>
            <person name="Maya-Lucas O."/>
            <person name="Garcia-Mena J."/>
            <person name="Hernandez J."/>
        </authorList>
    </citation>
    <scope>NUCLEOTIDE SEQUENCE [LARGE SCALE GENOMIC DNA]</scope>
    <source>
        <strain evidence="3 4">BQ1</strain>
    </source>
</reference>
<dbReference type="GO" id="GO:0000731">
    <property type="term" value="P:DNA synthesis involved in DNA repair"/>
    <property type="evidence" value="ECO:0007669"/>
    <property type="project" value="TreeGrafter"/>
</dbReference>
<name>A0A3R7LEQ4_9BURK</name>
<accession>A0A3R7LEQ4</accession>
<dbReference type="GO" id="GO:0006302">
    <property type="term" value="P:double-strand break repair"/>
    <property type="evidence" value="ECO:0007669"/>
    <property type="project" value="TreeGrafter"/>
</dbReference>
<dbReference type="Gene3D" id="3.40.50.300">
    <property type="entry name" value="P-loop containing nucleotide triphosphate hydrolases"/>
    <property type="match status" value="2"/>
</dbReference>
<evidence type="ECO:0000256" key="1">
    <source>
        <dbReference type="SAM" id="Coils"/>
    </source>
</evidence>
<gene>
    <name evidence="3" type="ORF">CE154_016925</name>
</gene>
<dbReference type="EMBL" id="NKDB02000003">
    <property type="protein sequence ID" value="RKJ95611.1"/>
    <property type="molecule type" value="Genomic_DNA"/>
</dbReference>
<organism evidence="3 4">
    <name type="scientific">Alicycliphilus denitrificans</name>
    <dbReference type="NCBI Taxonomy" id="179636"/>
    <lineage>
        <taxon>Bacteria</taxon>
        <taxon>Pseudomonadati</taxon>
        <taxon>Pseudomonadota</taxon>
        <taxon>Betaproteobacteria</taxon>
        <taxon>Burkholderiales</taxon>
        <taxon>Comamonadaceae</taxon>
        <taxon>Alicycliphilus</taxon>
    </lineage>
</organism>
<dbReference type="AlphaFoldDB" id="A0A3R7LEQ4"/>
<sequence length="945" mass="106061">MFHLQTLELVHWDYCQRVSLPLDASIITIAGPNGSGKTTLLDAMRTLLGLRCSAPRDYRTYARHAGAQTAWLRAVVDNRPQGRQSSSRPFARRLLYGDQVTLACRIDRNGGDWQRRYCLLEGDVSIERLVDTPEKDLGFMGVEAWGRVLAAAGLSPAIARVLSLEQGQTDRLCEFSPRELLRLVFDVFGDQQVLDAYDQAREHQQQLAREMAQAERELDHSRAQLSELHNRVTSYKTWQLRLAERERLATEVLPVLAWWGEREGLARQSRELRRQKAQHRAALAEQAVQNKRLLHLLDESARAQQQAGQLRAERDQARGQLDAATRHEAPLEQLAKREQELLALVDKGSNADDLQAHLAQLQGQEAALQDERGTLAQRRKLAAAALAALEGQSLPPLPPEAQRFRKTLASQGIGHRFVAEVVEVVEERWRAAIEGVLRGHRWVVLLDKSPDLAEAWEIGERERYRHYIVEPGSVALKGEPGTLLEHVKFTAPVPRWLVQQLQNLRCVADPREGKRLGGTWITPQAYMHDGRGARSMWVEAHEHQFGAAAVHARRSAAERELARIDAQLAPVLDALMALKRQIADTKNALAGHSAAEELARRSEEFAQARGDLPAARQARIAAAQLWQKLEQESTRAHDRHRAFADEHKRLEQHLQRARSESDRAAQDWSARRRQHGAAVARSQAQRAQFPARWIAPGTITTLVGEYMNDTQARLRLHAVEQELEQGTWEQDATVEERHRRMDVTVREQAASLSDHQVKNAQAQTAVLNARESYIEVLRSTVRRYRKNIQELGQLAGVEVAADLPLLENDDAVLAQAGLKVHFAFDGKGSIGLNDGEASGGQQVIKSLILLVGLLKDEESGSGGFVFIDEPFAHLDVRNIQLVGHFLRSTRAQYVLTTPITHNLEVFEPAEITLVTSKKPRDARWAPPIAVAKRRGAPELRPMMAA</sequence>
<keyword evidence="1" id="KW-0175">Coiled coil</keyword>
<evidence type="ECO:0000313" key="4">
    <source>
        <dbReference type="Proteomes" id="UP000216225"/>
    </source>
</evidence>
<dbReference type="Proteomes" id="UP000216225">
    <property type="component" value="Unassembled WGS sequence"/>
</dbReference>
<evidence type="ECO:0000256" key="2">
    <source>
        <dbReference type="SAM" id="MobiDB-lite"/>
    </source>
</evidence>
<proteinExistence type="predicted"/>
<dbReference type="PANTHER" id="PTHR32182">
    <property type="entry name" value="DNA REPLICATION AND REPAIR PROTEIN RECF"/>
    <property type="match status" value="1"/>
</dbReference>